<feature type="domain" description="ABC transmembrane type-1" evidence="8">
    <location>
        <begin position="68"/>
        <end position="257"/>
    </location>
</feature>
<dbReference type="OrthoDB" id="9766870at2"/>
<evidence type="ECO:0000256" key="4">
    <source>
        <dbReference type="ARBA" id="ARBA00022692"/>
    </source>
</evidence>
<proteinExistence type="inferred from homology"/>
<name>F9Y5M3_KETVW</name>
<keyword evidence="4 7" id="KW-0812">Transmembrane</keyword>
<keyword evidence="5 7" id="KW-1133">Transmembrane helix</keyword>
<keyword evidence="3" id="KW-1003">Cell membrane</keyword>
<feature type="transmembrane region" description="Helical" evidence="7">
    <location>
        <begin position="133"/>
        <end position="150"/>
    </location>
</feature>
<evidence type="ECO:0000256" key="3">
    <source>
        <dbReference type="ARBA" id="ARBA00022475"/>
    </source>
</evidence>
<reference evidence="9 10" key="1">
    <citation type="journal article" date="2011" name="J. Bacteriol.">
        <title>Complete genome sequence of the industrial strain Ketogulonicigenium vulgare WSH-001.</title>
        <authorList>
            <person name="Liu L."/>
            <person name="Li Y."/>
            <person name="Zhang J."/>
            <person name="Zhou Z."/>
            <person name="Liu J."/>
            <person name="Li X."/>
            <person name="Zhou J."/>
            <person name="Du G."/>
            <person name="Wang L."/>
            <person name="Chen J."/>
        </authorList>
    </citation>
    <scope>NUCLEOTIDE SEQUENCE [LARGE SCALE GENOMIC DNA]</scope>
    <source>
        <strain evidence="9 10">WSH-001</strain>
    </source>
</reference>
<dbReference type="HOGENOM" id="CLU_028518_5_2_5"/>
<comment type="similarity">
    <text evidence="7">Belongs to the binding-protein-dependent transport system permease family.</text>
</comment>
<gene>
    <name evidence="9" type="ordered locus">KVU_0937</name>
</gene>
<dbReference type="AlphaFoldDB" id="F9Y5M3"/>
<evidence type="ECO:0000259" key="8">
    <source>
        <dbReference type="PROSITE" id="PS50928"/>
    </source>
</evidence>
<feature type="transmembrane region" description="Helical" evidence="7">
    <location>
        <begin position="103"/>
        <end position="127"/>
    </location>
</feature>
<evidence type="ECO:0000313" key="10">
    <source>
        <dbReference type="Proteomes" id="UP000000692"/>
    </source>
</evidence>
<feature type="transmembrane region" description="Helical" evidence="7">
    <location>
        <begin position="63"/>
        <end position="96"/>
    </location>
</feature>
<keyword evidence="6 7" id="KW-0472">Membrane</keyword>
<protein>
    <submittedName>
        <fullName evidence="9">Peptide ABC transporter permease protein</fullName>
    </submittedName>
</protein>
<dbReference type="Proteomes" id="UP000000692">
    <property type="component" value="Chromosome"/>
</dbReference>
<dbReference type="EMBL" id="CP002018">
    <property type="protein sequence ID" value="AEM40776.1"/>
    <property type="molecule type" value="Genomic_DNA"/>
</dbReference>
<keyword evidence="10" id="KW-1185">Reference proteome</keyword>
<dbReference type="CDD" id="cd06261">
    <property type="entry name" value="TM_PBP2"/>
    <property type="match status" value="1"/>
</dbReference>
<dbReference type="RefSeq" id="WP_013384233.1">
    <property type="nucleotide sequence ID" value="NC_017384.1"/>
</dbReference>
<dbReference type="PANTHER" id="PTHR43386">
    <property type="entry name" value="OLIGOPEPTIDE TRANSPORT SYSTEM PERMEASE PROTEIN APPC"/>
    <property type="match status" value="1"/>
</dbReference>
<evidence type="ECO:0000256" key="1">
    <source>
        <dbReference type="ARBA" id="ARBA00004651"/>
    </source>
</evidence>
<dbReference type="PROSITE" id="PS50928">
    <property type="entry name" value="ABC_TM1"/>
    <property type="match status" value="1"/>
</dbReference>
<feature type="transmembrane region" description="Helical" evidence="7">
    <location>
        <begin position="7"/>
        <end position="28"/>
    </location>
</feature>
<dbReference type="InterPro" id="IPR035906">
    <property type="entry name" value="MetI-like_sf"/>
</dbReference>
<keyword evidence="2 7" id="KW-0813">Transport</keyword>
<dbReference type="GO" id="GO:0055085">
    <property type="term" value="P:transmembrane transport"/>
    <property type="evidence" value="ECO:0007669"/>
    <property type="project" value="InterPro"/>
</dbReference>
<dbReference type="PATRIC" id="fig|759362.5.peg.968"/>
<dbReference type="eggNOG" id="COG1173">
    <property type="taxonomic scope" value="Bacteria"/>
</dbReference>
<dbReference type="Pfam" id="PF00528">
    <property type="entry name" value="BPD_transp_1"/>
    <property type="match status" value="1"/>
</dbReference>
<evidence type="ECO:0000256" key="2">
    <source>
        <dbReference type="ARBA" id="ARBA00022448"/>
    </source>
</evidence>
<dbReference type="InterPro" id="IPR000515">
    <property type="entry name" value="MetI-like"/>
</dbReference>
<dbReference type="GO" id="GO:0005886">
    <property type="term" value="C:plasma membrane"/>
    <property type="evidence" value="ECO:0007669"/>
    <property type="project" value="UniProtKB-SubCell"/>
</dbReference>
<dbReference type="PANTHER" id="PTHR43386:SF25">
    <property type="entry name" value="PEPTIDE ABC TRANSPORTER PERMEASE PROTEIN"/>
    <property type="match status" value="1"/>
</dbReference>
<dbReference type="InterPro" id="IPR050366">
    <property type="entry name" value="BP-dependent_transpt_permease"/>
</dbReference>
<evidence type="ECO:0000256" key="7">
    <source>
        <dbReference type="RuleBase" id="RU363032"/>
    </source>
</evidence>
<evidence type="ECO:0000313" key="9">
    <source>
        <dbReference type="EMBL" id="AEM40776.1"/>
    </source>
</evidence>
<comment type="subcellular location">
    <subcellularLocation>
        <location evidence="1 7">Cell membrane</location>
        <topology evidence="1 7">Multi-pass membrane protein</topology>
    </subcellularLocation>
</comment>
<sequence>MKKIPLSLIIGGVITGTLVGAAIVSQFWTPGDPTAMNITQRMKGPGVSGLLGTDQIGRDVFSIIMAGAFTSLGIAFLATLVGSTIGTIIGVAAAAVGGAFDRFVMAVNGVLFAFPPILSAILLGALLGGGPRTAIIAIGLFMVPVFARITRGAALQIWSRDFVQAARMAGKGPVLITAQHILPNISAQLIVQLAIQTGLGILSEAGLSYLGMSVAPPTPSWGRMLFESQTYISTAPHLVLAPGLAICIAVLGLNLLGDGLRDLTDPRRSQAS</sequence>
<evidence type="ECO:0000256" key="5">
    <source>
        <dbReference type="ARBA" id="ARBA00022989"/>
    </source>
</evidence>
<evidence type="ECO:0000256" key="6">
    <source>
        <dbReference type="ARBA" id="ARBA00023136"/>
    </source>
</evidence>
<dbReference type="Gene3D" id="1.10.3720.10">
    <property type="entry name" value="MetI-like"/>
    <property type="match status" value="1"/>
</dbReference>
<dbReference type="KEGG" id="kvl:KVU_0937"/>
<feature type="transmembrane region" description="Helical" evidence="7">
    <location>
        <begin position="235"/>
        <end position="257"/>
    </location>
</feature>
<organism evidence="9 10">
    <name type="scientific">Ketogulonicigenium vulgare (strain WSH-001)</name>
    <dbReference type="NCBI Taxonomy" id="759362"/>
    <lineage>
        <taxon>Bacteria</taxon>
        <taxon>Pseudomonadati</taxon>
        <taxon>Pseudomonadota</taxon>
        <taxon>Alphaproteobacteria</taxon>
        <taxon>Rhodobacterales</taxon>
        <taxon>Roseobacteraceae</taxon>
        <taxon>Ketogulonicigenium</taxon>
    </lineage>
</organism>
<dbReference type="SUPFAM" id="SSF161098">
    <property type="entry name" value="MetI-like"/>
    <property type="match status" value="1"/>
</dbReference>
<feature type="transmembrane region" description="Helical" evidence="7">
    <location>
        <begin position="189"/>
        <end position="215"/>
    </location>
</feature>
<accession>F9Y5M3</accession>